<feature type="compositionally biased region" description="Polar residues" evidence="1">
    <location>
        <begin position="61"/>
        <end position="74"/>
    </location>
</feature>
<feature type="region of interest" description="Disordered" evidence="1">
    <location>
        <begin position="22"/>
        <end position="104"/>
    </location>
</feature>
<name>A0A6A3SMB6_9STRA</name>
<dbReference type="AlphaFoldDB" id="A0A6A3SMB6"/>
<dbReference type="EMBL" id="QXFZ01000353">
    <property type="protein sequence ID" value="KAE9119736.1"/>
    <property type="molecule type" value="Genomic_DNA"/>
</dbReference>
<sequence>MSSHDYLPSASPLTVQALSTCVSKSSSGKSVRTIEVETTTETETTSREKSTTMETETKESAVTSGSTTSWPSQHRQSELLEGVSLRSRTGHHLPRPNKSCEDQG</sequence>
<feature type="compositionally biased region" description="Low complexity" evidence="1">
    <location>
        <begin position="22"/>
        <end position="43"/>
    </location>
</feature>
<evidence type="ECO:0000313" key="2">
    <source>
        <dbReference type="EMBL" id="KAE9119736.1"/>
    </source>
</evidence>
<feature type="compositionally biased region" description="Basic and acidic residues" evidence="1">
    <location>
        <begin position="44"/>
        <end position="59"/>
    </location>
</feature>
<proteinExistence type="predicted"/>
<evidence type="ECO:0000313" key="3">
    <source>
        <dbReference type="Proteomes" id="UP000441208"/>
    </source>
</evidence>
<gene>
    <name evidence="2" type="ORF">PF007_g8433</name>
</gene>
<protein>
    <submittedName>
        <fullName evidence="2">Uncharacterized protein</fullName>
    </submittedName>
</protein>
<accession>A0A6A3SMB6</accession>
<reference evidence="2 3" key="1">
    <citation type="submission" date="2018-08" db="EMBL/GenBank/DDBJ databases">
        <title>Genomic investigation of the strawberry pathogen Phytophthora fragariae indicates pathogenicity is determined by transcriptional variation in three key races.</title>
        <authorList>
            <person name="Adams T.M."/>
            <person name="Armitage A.D."/>
            <person name="Sobczyk M.K."/>
            <person name="Bates H.J."/>
            <person name="Dunwell J.M."/>
            <person name="Nellist C.F."/>
            <person name="Harrison R.J."/>
        </authorList>
    </citation>
    <scope>NUCLEOTIDE SEQUENCE [LARGE SCALE GENOMIC DNA]</scope>
    <source>
        <strain evidence="2 3">NOV-71</strain>
    </source>
</reference>
<evidence type="ECO:0000256" key="1">
    <source>
        <dbReference type="SAM" id="MobiDB-lite"/>
    </source>
</evidence>
<organism evidence="2 3">
    <name type="scientific">Phytophthora fragariae</name>
    <dbReference type="NCBI Taxonomy" id="53985"/>
    <lineage>
        <taxon>Eukaryota</taxon>
        <taxon>Sar</taxon>
        <taxon>Stramenopiles</taxon>
        <taxon>Oomycota</taxon>
        <taxon>Peronosporomycetes</taxon>
        <taxon>Peronosporales</taxon>
        <taxon>Peronosporaceae</taxon>
        <taxon>Phytophthora</taxon>
    </lineage>
</organism>
<dbReference type="Proteomes" id="UP000441208">
    <property type="component" value="Unassembled WGS sequence"/>
</dbReference>
<comment type="caution">
    <text evidence="2">The sequence shown here is derived from an EMBL/GenBank/DDBJ whole genome shotgun (WGS) entry which is preliminary data.</text>
</comment>